<dbReference type="PROSITE" id="PS50878">
    <property type="entry name" value="RT_POL"/>
    <property type="match status" value="1"/>
</dbReference>
<dbReference type="InterPro" id="IPR000477">
    <property type="entry name" value="RT_dom"/>
</dbReference>
<dbReference type="SUPFAM" id="SSF56672">
    <property type="entry name" value="DNA/RNA polymerases"/>
    <property type="match status" value="1"/>
</dbReference>
<sequence>MQKWESGMVLRKLQHSQVPVWIKLRHLPVELWTNEGLSIVASGIGKPLYPDAITRACTRLDFARVCVMLDISSKLPKHIVIMVPREDGGESACKVDVEYEWLPSKCTACMSLGHPTKECPTTKPKPPRFQFMFRSRLNRYLERAGPEPQRPSGPGNRIWLAWDDDFIGVDVLEIGNQFIHCSVLIRSLHIRVFITVVYGVNDVIGRRVLWADLCQLSIMVTDESWLVGGDFNTVVDVSEFISSVRRIWQHRIVGTTMFAITGSDGQVHNPQPAVTNEFVTYYQALLGGHRRHRLIDLRYLRPWARHVLSDDEARCLVLPVSPDEVKQAVFDIDESKAPELDGYPAGFFKAAWPVVGGEVTQAILEFFATCKLLKQVNSTLISLIPKVNNPTVVVEFRPISCCNVLYKVITKILVQRMWGILDSLISPSQNAFVPGRSIGDNILLAQELFSGYNQKHLPPRCALKFILWIVESVTTPSFSVCLNGAPHGYFRGARGLRQGDPMSPYLFVLVMEVLILILQQFIDQDGGFSYHWRCEALQLFQLGFADDLLLFSKAGTASVHAFKRGLTSFAELSGLHANLNKSHLILSRSAAPLRDALLAILDFQEGHLPLRYLGLPLLGSRLSIADCQPILQKIDGRIKGWEGIMLSFVGRVQLIKSVLSALQVYWAMAFILPKHVIKEIEKRLRNFLWKGSTAVGYAKVSWKQVCRPVSEGGLGIRDIHALNKGLMSRHLWRLITAEHSSIWVTWIFHYRLRDCSIWTISDRSGTWGWRKLIRLRDWLRPFLLYKVGAGTSFSLWHDPWHERGPLILQFPLGPRHTSIPASAFLCTVIMEGAWNWPPITNMESMEITHSLPTIHGGCDRILWTGPGSSFSSSAAYAVFAPPGPKEGGILSLPYTSWTSVIQWASVRWRGKHVVNASLRALLAALVYHLWQERNRRIFQHITRPPIDIARIVVSDIRELITCKQLPRAVSTRGLYRLWWIPWHVEGEATT</sequence>
<evidence type="ECO:0000259" key="1">
    <source>
        <dbReference type="PROSITE" id="PS50878"/>
    </source>
</evidence>
<feature type="domain" description="Reverse transcriptase" evidence="1">
    <location>
        <begin position="365"/>
        <end position="617"/>
    </location>
</feature>
<dbReference type="EMBL" id="JACGWN010000006">
    <property type="protein sequence ID" value="KAL0445476.1"/>
    <property type="molecule type" value="Genomic_DNA"/>
</dbReference>
<dbReference type="PANTHER" id="PTHR33116">
    <property type="entry name" value="REVERSE TRANSCRIPTASE ZINC-BINDING DOMAIN-CONTAINING PROTEIN-RELATED-RELATED"/>
    <property type="match status" value="1"/>
</dbReference>
<dbReference type="InterPro" id="IPR043502">
    <property type="entry name" value="DNA/RNA_pol_sf"/>
</dbReference>
<dbReference type="CDD" id="cd01650">
    <property type="entry name" value="RT_nLTR_like"/>
    <property type="match status" value="1"/>
</dbReference>
<protein>
    <submittedName>
        <fullName evidence="2">LINE-1 retrotransposable element O protein</fullName>
    </submittedName>
</protein>
<organism evidence="2">
    <name type="scientific">Sesamum latifolium</name>
    <dbReference type="NCBI Taxonomy" id="2727402"/>
    <lineage>
        <taxon>Eukaryota</taxon>
        <taxon>Viridiplantae</taxon>
        <taxon>Streptophyta</taxon>
        <taxon>Embryophyta</taxon>
        <taxon>Tracheophyta</taxon>
        <taxon>Spermatophyta</taxon>
        <taxon>Magnoliopsida</taxon>
        <taxon>eudicotyledons</taxon>
        <taxon>Gunneridae</taxon>
        <taxon>Pentapetalae</taxon>
        <taxon>asterids</taxon>
        <taxon>lamiids</taxon>
        <taxon>Lamiales</taxon>
        <taxon>Pedaliaceae</taxon>
        <taxon>Sesamum</taxon>
    </lineage>
</organism>
<gene>
    <name evidence="2" type="ORF">Slati_1675500</name>
</gene>
<comment type="caution">
    <text evidence="2">The sequence shown here is derived from an EMBL/GenBank/DDBJ whole genome shotgun (WGS) entry which is preliminary data.</text>
</comment>
<proteinExistence type="predicted"/>
<reference evidence="2" key="2">
    <citation type="journal article" date="2024" name="Plant">
        <title>Genomic evolution and insights into agronomic trait innovations of Sesamum species.</title>
        <authorList>
            <person name="Miao H."/>
            <person name="Wang L."/>
            <person name="Qu L."/>
            <person name="Liu H."/>
            <person name="Sun Y."/>
            <person name="Le M."/>
            <person name="Wang Q."/>
            <person name="Wei S."/>
            <person name="Zheng Y."/>
            <person name="Lin W."/>
            <person name="Duan Y."/>
            <person name="Cao H."/>
            <person name="Xiong S."/>
            <person name="Wang X."/>
            <person name="Wei L."/>
            <person name="Li C."/>
            <person name="Ma Q."/>
            <person name="Ju M."/>
            <person name="Zhao R."/>
            <person name="Li G."/>
            <person name="Mu C."/>
            <person name="Tian Q."/>
            <person name="Mei H."/>
            <person name="Zhang T."/>
            <person name="Gao T."/>
            <person name="Zhang H."/>
        </authorList>
    </citation>
    <scope>NUCLEOTIDE SEQUENCE</scope>
    <source>
        <strain evidence="2">KEN1</strain>
    </source>
</reference>
<accession>A0AAW2WW24</accession>
<name>A0AAW2WW24_9LAMI</name>
<reference evidence="2" key="1">
    <citation type="submission" date="2020-06" db="EMBL/GenBank/DDBJ databases">
        <authorList>
            <person name="Li T."/>
            <person name="Hu X."/>
            <person name="Zhang T."/>
            <person name="Song X."/>
            <person name="Zhang H."/>
            <person name="Dai N."/>
            <person name="Sheng W."/>
            <person name="Hou X."/>
            <person name="Wei L."/>
        </authorList>
    </citation>
    <scope>NUCLEOTIDE SEQUENCE</scope>
    <source>
        <strain evidence="2">KEN1</strain>
        <tissue evidence="2">Leaf</tissue>
    </source>
</reference>
<evidence type="ECO:0000313" key="2">
    <source>
        <dbReference type="EMBL" id="KAL0445476.1"/>
    </source>
</evidence>
<dbReference type="Pfam" id="PF00078">
    <property type="entry name" value="RVT_1"/>
    <property type="match status" value="1"/>
</dbReference>
<dbReference type="AlphaFoldDB" id="A0AAW2WW24"/>
<dbReference type="PANTHER" id="PTHR33116:SF76">
    <property type="entry name" value="DUF4283 DOMAIN-CONTAINING PROTEIN"/>
    <property type="match status" value="1"/>
</dbReference>